<feature type="signal peptide" evidence="1">
    <location>
        <begin position="1"/>
        <end position="21"/>
    </location>
</feature>
<evidence type="ECO:0000313" key="3">
    <source>
        <dbReference type="Proteomes" id="UP001606302"/>
    </source>
</evidence>
<dbReference type="Proteomes" id="UP001606302">
    <property type="component" value="Unassembled WGS sequence"/>
</dbReference>
<dbReference type="EMBL" id="JBIGHX010000002">
    <property type="protein sequence ID" value="MFG6461529.1"/>
    <property type="molecule type" value="Genomic_DNA"/>
</dbReference>
<reference evidence="2 3" key="1">
    <citation type="submission" date="2024-08" db="EMBL/GenBank/DDBJ databases">
        <authorList>
            <person name="Lu H."/>
        </authorList>
    </citation>
    <scope>NUCLEOTIDE SEQUENCE [LARGE SCALE GENOMIC DNA]</scope>
    <source>
        <strain evidence="2 3">DXS20W</strain>
    </source>
</reference>
<keyword evidence="3" id="KW-1185">Reference proteome</keyword>
<gene>
    <name evidence="2" type="ORF">ACG04Q_08100</name>
</gene>
<feature type="chain" id="PRO_5045616590" evidence="1">
    <location>
        <begin position="22"/>
        <end position="143"/>
    </location>
</feature>
<comment type="caution">
    <text evidence="2">The sequence shown here is derived from an EMBL/GenBank/DDBJ whole genome shotgun (WGS) entry which is preliminary data.</text>
</comment>
<organism evidence="2 3">
    <name type="scientific">Pelomonas lactea</name>
    <dbReference type="NCBI Taxonomy" id="3299030"/>
    <lineage>
        <taxon>Bacteria</taxon>
        <taxon>Pseudomonadati</taxon>
        <taxon>Pseudomonadota</taxon>
        <taxon>Betaproteobacteria</taxon>
        <taxon>Burkholderiales</taxon>
        <taxon>Sphaerotilaceae</taxon>
        <taxon>Roseateles</taxon>
    </lineage>
</organism>
<evidence type="ECO:0000313" key="2">
    <source>
        <dbReference type="EMBL" id="MFG6461529.1"/>
    </source>
</evidence>
<sequence length="143" mass="14697">MKKWTLATAALSALLPLCSHAADITLEVEGVDAGRAAGSTLLVGVFTEAGTWLTKPASGRRFPADAPVNGKLTVVLKGLPDGPLALSVVHDVNANGRLDMNALGIPTEPYGFSNNAAGNFGPPKFEQAVLTPVAGAPVKIRLN</sequence>
<proteinExistence type="predicted"/>
<dbReference type="RefSeq" id="WP_394510380.1">
    <property type="nucleotide sequence ID" value="NZ_JBIGHX010000002.1"/>
</dbReference>
<evidence type="ECO:0000256" key="1">
    <source>
        <dbReference type="SAM" id="SignalP"/>
    </source>
</evidence>
<dbReference type="Pfam" id="PF09912">
    <property type="entry name" value="DUF2141"/>
    <property type="match status" value="1"/>
</dbReference>
<protein>
    <submittedName>
        <fullName evidence="2">DUF2141 domain-containing protein</fullName>
    </submittedName>
</protein>
<dbReference type="InterPro" id="IPR018673">
    <property type="entry name" value="DUF2141"/>
</dbReference>
<name>A0ABW7GI66_9BURK</name>
<keyword evidence="1" id="KW-0732">Signal</keyword>
<accession>A0ABW7GI66</accession>